<organism evidence="4 5">
    <name type="scientific">Asticcacaulis biprosthecium C19</name>
    <dbReference type="NCBI Taxonomy" id="715226"/>
    <lineage>
        <taxon>Bacteria</taxon>
        <taxon>Pseudomonadati</taxon>
        <taxon>Pseudomonadota</taxon>
        <taxon>Alphaproteobacteria</taxon>
        <taxon>Caulobacterales</taxon>
        <taxon>Caulobacteraceae</taxon>
        <taxon>Asticcacaulis</taxon>
    </lineage>
</organism>
<sequence length="394" mass="42889">MQRTGRREFLMAAGLTPVAMMGAGVPEAALAAGQTAIETLPMLPEEQPKHKIRFGVVGMSHDHIYGMAAAVMRGGGELVSAWGSEPDKLANFTKRFPNVPIKATQDEIINDPSLQVILTSQVPNERTQIGLRAMRAGKDVLADKPGIITLKELADVRKAIKSTGRMYKIQYSERLDVRAAVHAGELIKQGAIGTVIQTINLAPHQIFQNGGDAGGGGGRPDWFWDDARFGGILADIGSHQVDQFLYYTGSTKAEIVTSQVANLKHPDRPKFQDFGDMMLRSDKGFGYIRLDWFTPKGLGTWGDGRLFILGTDGYIEARKYINVGVEKKGNLLIVVNQQGTRVIDCTNGPLPFGPQFVKDVVNRTHTAQDQDQALLAAELSITAQKNAKRINGLG</sequence>
<dbReference type="Gene3D" id="3.30.360.10">
    <property type="entry name" value="Dihydrodipicolinate Reductase, domain 2"/>
    <property type="match status" value="1"/>
</dbReference>
<dbReference type="InterPro" id="IPR036291">
    <property type="entry name" value="NAD(P)-bd_dom_sf"/>
</dbReference>
<dbReference type="InterPro" id="IPR055170">
    <property type="entry name" value="GFO_IDH_MocA-like_dom"/>
</dbReference>
<dbReference type="Gene3D" id="3.40.50.720">
    <property type="entry name" value="NAD(P)-binding Rossmann-like Domain"/>
    <property type="match status" value="1"/>
</dbReference>
<dbReference type="SUPFAM" id="SSF51735">
    <property type="entry name" value="NAD(P)-binding Rossmann-fold domains"/>
    <property type="match status" value="1"/>
</dbReference>
<dbReference type="InterPro" id="IPR050463">
    <property type="entry name" value="Gfo/Idh/MocA_oxidrdct_glycsds"/>
</dbReference>
<dbReference type="Pfam" id="PF22725">
    <property type="entry name" value="GFO_IDH_MocA_C3"/>
    <property type="match status" value="1"/>
</dbReference>
<dbReference type="PROSITE" id="PS51318">
    <property type="entry name" value="TAT"/>
    <property type="match status" value="1"/>
</dbReference>
<dbReference type="AlphaFoldDB" id="F4QJ62"/>
<reference evidence="5" key="1">
    <citation type="submission" date="2011-03" db="EMBL/GenBank/DDBJ databases">
        <title>Draft genome sequence of Brevundimonas diminuta.</title>
        <authorList>
            <person name="Brown P.J.B."/>
            <person name="Buechlein A."/>
            <person name="Hemmerich C."/>
            <person name="Brun Y.V."/>
        </authorList>
    </citation>
    <scope>NUCLEOTIDE SEQUENCE [LARGE SCALE GENOMIC DNA]</scope>
    <source>
        <strain evidence="5">C19</strain>
    </source>
</reference>
<dbReference type="PANTHER" id="PTHR43818:SF11">
    <property type="entry name" value="BCDNA.GH03377"/>
    <property type="match status" value="1"/>
</dbReference>
<evidence type="ECO:0000256" key="1">
    <source>
        <dbReference type="ARBA" id="ARBA00023002"/>
    </source>
</evidence>
<feature type="domain" description="GFO/IDH/MocA-like oxidoreductase" evidence="3">
    <location>
        <begin position="183"/>
        <end position="316"/>
    </location>
</feature>
<dbReference type="PANTHER" id="PTHR43818">
    <property type="entry name" value="BCDNA.GH03377"/>
    <property type="match status" value="1"/>
</dbReference>
<keyword evidence="5" id="KW-1185">Reference proteome</keyword>
<gene>
    <name evidence="4" type="ORF">ABI_03250</name>
</gene>
<dbReference type="RefSeq" id="WP_006271061.1">
    <property type="nucleotide sequence ID" value="NZ_GL883077.1"/>
</dbReference>
<dbReference type="OrthoDB" id="9768836at2"/>
<dbReference type="eggNOG" id="COG0673">
    <property type="taxonomic scope" value="Bacteria"/>
</dbReference>
<dbReference type="STRING" id="715226.ABI_03250"/>
<name>F4QJ62_9CAUL</name>
<dbReference type="GO" id="GO:0016491">
    <property type="term" value="F:oxidoreductase activity"/>
    <property type="evidence" value="ECO:0007669"/>
    <property type="project" value="UniProtKB-KW"/>
</dbReference>
<feature type="domain" description="Gfo/Idh/MocA-like oxidoreductase N-terminal" evidence="2">
    <location>
        <begin position="52"/>
        <end position="170"/>
    </location>
</feature>
<evidence type="ECO:0000259" key="2">
    <source>
        <dbReference type="Pfam" id="PF01408"/>
    </source>
</evidence>
<evidence type="ECO:0000259" key="3">
    <source>
        <dbReference type="Pfam" id="PF22725"/>
    </source>
</evidence>
<dbReference type="Proteomes" id="UP000006512">
    <property type="component" value="Unassembled WGS sequence"/>
</dbReference>
<dbReference type="InterPro" id="IPR000683">
    <property type="entry name" value="Gfo/Idh/MocA-like_OxRdtase_N"/>
</dbReference>
<dbReference type="GO" id="GO:0000166">
    <property type="term" value="F:nucleotide binding"/>
    <property type="evidence" value="ECO:0007669"/>
    <property type="project" value="InterPro"/>
</dbReference>
<evidence type="ECO:0000313" key="4">
    <source>
        <dbReference type="EMBL" id="EGF91893.1"/>
    </source>
</evidence>
<protein>
    <submittedName>
        <fullName evidence="4">Oxidoreductase domain protein</fullName>
    </submittedName>
</protein>
<accession>F4QJ62</accession>
<dbReference type="SUPFAM" id="SSF55347">
    <property type="entry name" value="Glyceraldehyde-3-phosphate dehydrogenase-like, C-terminal domain"/>
    <property type="match status" value="1"/>
</dbReference>
<dbReference type="HOGENOM" id="CLU_052964_0_0_5"/>
<proteinExistence type="predicted"/>
<dbReference type="InterPro" id="IPR006311">
    <property type="entry name" value="TAT_signal"/>
</dbReference>
<keyword evidence="1" id="KW-0560">Oxidoreductase</keyword>
<evidence type="ECO:0000313" key="5">
    <source>
        <dbReference type="Proteomes" id="UP000006512"/>
    </source>
</evidence>
<dbReference type="Pfam" id="PF01408">
    <property type="entry name" value="GFO_IDH_MocA"/>
    <property type="match status" value="1"/>
</dbReference>
<dbReference type="EMBL" id="GL883077">
    <property type="protein sequence ID" value="EGF91893.1"/>
    <property type="molecule type" value="Genomic_DNA"/>
</dbReference>